<proteinExistence type="predicted"/>
<reference evidence="2 3" key="1">
    <citation type="journal article" date="2014" name="Genome Announc.">
        <title>Draft Genome Sequences of Two Vibrionaceae Species, Vibrio ponticus C121 and Photobacterium aphoticum C119, Isolated as Coral Reef Microbiota.</title>
        <authorList>
            <person name="Al-saari N."/>
            <person name="Meirelles P.M."/>
            <person name="Mino S."/>
            <person name="Suda W."/>
            <person name="Oshima K."/>
            <person name="Hattori M."/>
            <person name="Ohkuma M."/>
            <person name="Thompson F.L."/>
            <person name="Gomez-Gil B."/>
            <person name="Sawabe T."/>
            <person name="Sawabe T."/>
        </authorList>
    </citation>
    <scope>NUCLEOTIDE SEQUENCE [LARGE SCALE GENOMIC DNA]</scope>
    <source>
        <strain evidence="2 3">JCM 19237</strain>
    </source>
</reference>
<dbReference type="AlphaFoldDB" id="A0A090QRQ2"/>
<keyword evidence="1" id="KW-1133">Transmembrane helix</keyword>
<feature type="transmembrane region" description="Helical" evidence="1">
    <location>
        <begin position="40"/>
        <end position="68"/>
    </location>
</feature>
<dbReference type="EMBL" id="BBMN01000007">
    <property type="protein sequence ID" value="GAL05581.1"/>
    <property type="molecule type" value="Genomic_DNA"/>
</dbReference>
<evidence type="ECO:0000313" key="2">
    <source>
        <dbReference type="EMBL" id="GAL05581.1"/>
    </source>
</evidence>
<protein>
    <recommendedName>
        <fullName evidence="4">Paraquat-inducible protein A</fullName>
    </recommendedName>
</protein>
<dbReference type="Proteomes" id="UP000029227">
    <property type="component" value="Unassembled WGS sequence"/>
</dbReference>
<evidence type="ECO:0000256" key="1">
    <source>
        <dbReference type="SAM" id="Phobius"/>
    </source>
</evidence>
<gene>
    <name evidence="2" type="ORF">JCM19237_671</name>
</gene>
<comment type="caution">
    <text evidence="2">The sequence shown here is derived from an EMBL/GenBank/DDBJ whole genome shotgun (WGS) entry which is preliminary data.</text>
</comment>
<keyword evidence="1" id="KW-0472">Membrane</keyword>
<evidence type="ECO:0008006" key="4">
    <source>
        <dbReference type="Google" id="ProtNLM"/>
    </source>
</evidence>
<accession>A0A090QRQ2</accession>
<organism evidence="2 3">
    <name type="scientific">Photobacterium aphoticum</name>
    <dbReference type="NCBI Taxonomy" id="754436"/>
    <lineage>
        <taxon>Bacteria</taxon>
        <taxon>Pseudomonadati</taxon>
        <taxon>Pseudomonadota</taxon>
        <taxon>Gammaproteobacteria</taxon>
        <taxon>Vibrionales</taxon>
        <taxon>Vibrionaceae</taxon>
        <taxon>Photobacterium</taxon>
    </lineage>
</organism>
<keyword evidence="1" id="KW-0812">Transmembrane</keyword>
<sequence length="87" mass="9735">MPSVCPHCQQTITVPALKHYDEFFECPHCHSAIAHHEMDIMIYAVLFIALITIPLVLLTGINVFIALLGRCWPITCFAHAFLSLVSV</sequence>
<dbReference type="eggNOG" id="ENOG5031NY7">
    <property type="taxonomic scope" value="Bacteria"/>
</dbReference>
<evidence type="ECO:0000313" key="3">
    <source>
        <dbReference type="Proteomes" id="UP000029227"/>
    </source>
</evidence>
<name>A0A090QRQ2_9GAMM</name>